<dbReference type="KEGG" id="nmv:NITMOv2_2550"/>
<accession>A0A0K2GDE3</accession>
<protein>
    <recommendedName>
        <fullName evidence="4">DUF5666 domain-containing protein</fullName>
    </recommendedName>
</protein>
<evidence type="ECO:0008006" key="4">
    <source>
        <dbReference type="Google" id="ProtNLM"/>
    </source>
</evidence>
<dbReference type="Proteomes" id="UP000069205">
    <property type="component" value="Chromosome"/>
</dbReference>
<dbReference type="AlphaFoldDB" id="A0A0K2GDE3"/>
<feature type="signal peptide" evidence="1">
    <location>
        <begin position="1"/>
        <end position="24"/>
    </location>
</feature>
<dbReference type="EMBL" id="CP011801">
    <property type="protein sequence ID" value="ALA58963.1"/>
    <property type="molecule type" value="Genomic_DNA"/>
</dbReference>
<gene>
    <name evidence="2" type="ORF">NITMOv2_2550</name>
</gene>
<keyword evidence="1" id="KW-0732">Signal</keyword>
<evidence type="ECO:0000256" key="1">
    <source>
        <dbReference type="SAM" id="SignalP"/>
    </source>
</evidence>
<dbReference type="OrthoDB" id="92465at2"/>
<dbReference type="PATRIC" id="fig|42253.5.peg.2515"/>
<name>A0A0K2GDE3_NITMO</name>
<dbReference type="STRING" id="42253.NITMOv2_2550"/>
<evidence type="ECO:0000313" key="2">
    <source>
        <dbReference type="EMBL" id="ALA58963.1"/>
    </source>
</evidence>
<keyword evidence="3" id="KW-1185">Reference proteome</keyword>
<sequence length="114" mass="12560">MMMLLSGLAFVLGSLLFTPPPASAGPKDPKHFIVDIVSINGEEYIVRDEAGAEGKIHVGADTEKYGHFQPGDRIDAWVYPNGDAKTIIILRSAATIQEDQRQRAAQQQEQRAQR</sequence>
<feature type="chain" id="PRO_5005476710" description="DUF5666 domain-containing protein" evidence="1">
    <location>
        <begin position="25"/>
        <end position="114"/>
    </location>
</feature>
<organism evidence="2 3">
    <name type="scientific">Nitrospira moscoviensis</name>
    <dbReference type="NCBI Taxonomy" id="42253"/>
    <lineage>
        <taxon>Bacteria</taxon>
        <taxon>Pseudomonadati</taxon>
        <taxon>Nitrospirota</taxon>
        <taxon>Nitrospiria</taxon>
        <taxon>Nitrospirales</taxon>
        <taxon>Nitrospiraceae</taxon>
        <taxon>Nitrospira</taxon>
    </lineage>
</organism>
<dbReference type="RefSeq" id="WP_145976296.1">
    <property type="nucleotide sequence ID" value="NZ_CP011801.1"/>
</dbReference>
<reference evidence="2 3" key="1">
    <citation type="journal article" date="2015" name="Proc. Natl. Acad. Sci. U.S.A.">
        <title>Expanded metabolic versatility of ubiquitous nitrite-oxidizing bacteria from the genus Nitrospira.</title>
        <authorList>
            <person name="Koch H."/>
            <person name="Lucker S."/>
            <person name="Albertsen M."/>
            <person name="Kitzinger K."/>
            <person name="Herbold C."/>
            <person name="Spieck E."/>
            <person name="Nielsen P.H."/>
            <person name="Wagner M."/>
            <person name="Daims H."/>
        </authorList>
    </citation>
    <scope>NUCLEOTIDE SEQUENCE [LARGE SCALE GENOMIC DNA]</scope>
    <source>
        <strain evidence="2 3">NSP M-1</strain>
    </source>
</reference>
<evidence type="ECO:0000313" key="3">
    <source>
        <dbReference type="Proteomes" id="UP000069205"/>
    </source>
</evidence>
<proteinExistence type="predicted"/>